<protein>
    <submittedName>
        <fullName evidence="1">Uncharacterized protein</fullName>
    </submittedName>
</protein>
<reference evidence="2" key="1">
    <citation type="submission" date="2016-10" db="EMBL/GenBank/DDBJ databases">
        <authorList>
            <person name="Varghese N."/>
            <person name="Submissions S."/>
        </authorList>
    </citation>
    <scope>NUCLEOTIDE SEQUENCE [LARGE SCALE GENOMIC DNA]</scope>
    <source>
        <strain evidence="2">DSM 24499</strain>
    </source>
</reference>
<dbReference type="Proteomes" id="UP000199438">
    <property type="component" value="Unassembled WGS sequence"/>
</dbReference>
<accession>A0A1I1N948</accession>
<proteinExistence type="predicted"/>
<dbReference type="EMBL" id="FOKV01000018">
    <property type="protein sequence ID" value="SFC93896.1"/>
    <property type="molecule type" value="Genomic_DNA"/>
</dbReference>
<organism evidence="1 2">
    <name type="scientific">Zunongwangia mangrovi</name>
    <dbReference type="NCBI Taxonomy" id="1334022"/>
    <lineage>
        <taxon>Bacteria</taxon>
        <taxon>Pseudomonadati</taxon>
        <taxon>Bacteroidota</taxon>
        <taxon>Flavobacteriia</taxon>
        <taxon>Flavobacteriales</taxon>
        <taxon>Flavobacteriaceae</taxon>
        <taxon>Zunongwangia</taxon>
    </lineage>
</organism>
<evidence type="ECO:0000313" key="2">
    <source>
        <dbReference type="Proteomes" id="UP000199438"/>
    </source>
</evidence>
<dbReference type="AlphaFoldDB" id="A0A1I1N948"/>
<sequence length="197" mass="23003">MFKNSFKIDTSLTEKIAWDFITVSNSRKIDSIASVCNCDKDKKNNGLKIQLLTGIPTKKTLDTLSEASNQRWNTVLQTRDLGYIDRLNGQFKFLTIVLKDSLVKKINIHSRSTDKEYNGTDFKSISIDKYKIKISKFDYSIASDIYGEFDLRLKKEFGLFENDTILKGSFKCNNWIIWDKEKIKNWKINAKRQNYIE</sequence>
<evidence type="ECO:0000313" key="1">
    <source>
        <dbReference type="EMBL" id="SFC93896.1"/>
    </source>
</evidence>
<keyword evidence="2" id="KW-1185">Reference proteome</keyword>
<gene>
    <name evidence="1" type="ORF">SAMN04487907_1182</name>
</gene>
<name>A0A1I1N948_9FLAO</name>